<reference evidence="2 3" key="1">
    <citation type="submission" date="2020-02" db="EMBL/GenBank/DDBJ databases">
        <title>Rhodobacter algicola sp. nov., isolated from microalga culture.</title>
        <authorList>
            <person name="Park C.-Y."/>
        </authorList>
    </citation>
    <scope>NUCLEOTIDE SEQUENCE [LARGE SCALE GENOMIC DNA]</scope>
    <source>
        <strain evidence="2 3">ETT8</strain>
    </source>
</reference>
<dbReference type="Pfam" id="PF06056">
    <property type="entry name" value="Terminase_5"/>
    <property type="match status" value="1"/>
</dbReference>
<accession>A0A6B3RSF2</accession>
<keyword evidence="3" id="KW-1185">Reference proteome</keyword>
<name>A0A6B3RSF2_9RHOB</name>
<sequence>MTDRKHLPTRPMPQPTAQVQAYVDAMGPELTVRFLLAFGGAEMAVPDSPNGRSAHEALIGSEAAARLSAAKDKLQRRVPLAKAWLAAMLYWQGHSTAHIARTLRVSDTSVRNMLKDRKG</sequence>
<protein>
    <submittedName>
        <fullName evidence="2">Helix-turn-helix domain-containing protein</fullName>
    </submittedName>
</protein>
<dbReference type="Proteomes" id="UP000481421">
    <property type="component" value="Unassembled WGS sequence"/>
</dbReference>
<feature type="domain" description="Terminase ATPase subunit N-terminal" evidence="1">
    <location>
        <begin position="86"/>
        <end position="112"/>
    </location>
</feature>
<organism evidence="2 3">
    <name type="scientific">Pseudotabrizicola algicola</name>
    <dbReference type="NCBI Taxonomy" id="2709381"/>
    <lineage>
        <taxon>Bacteria</taxon>
        <taxon>Pseudomonadati</taxon>
        <taxon>Pseudomonadota</taxon>
        <taxon>Alphaproteobacteria</taxon>
        <taxon>Rhodobacterales</taxon>
        <taxon>Paracoccaceae</taxon>
        <taxon>Pseudotabrizicola</taxon>
    </lineage>
</organism>
<proteinExistence type="predicted"/>
<evidence type="ECO:0000259" key="1">
    <source>
        <dbReference type="Pfam" id="PF06056"/>
    </source>
</evidence>
<dbReference type="AlphaFoldDB" id="A0A6B3RSF2"/>
<comment type="caution">
    <text evidence="2">The sequence shown here is derived from an EMBL/GenBank/DDBJ whole genome shotgun (WGS) entry which is preliminary data.</text>
</comment>
<dbReference type="EMBL" id="JAAIKE010000005">
    <property type="protein sequence ID" value="NEX47738.1"/>
    <property type="molecule type" value="Genomic_DNA"/>
</dbReference>
<gene>
    <name evidence="2" type="ORF">G3572_16105</name>
</gene>
<dbReference type="InterPro" id="IPR010332">
    <property type="entry name" value="ATPase_terminase-su_N"/>
</dbReference>
<evidence type="ECO:0000313" key="2">
    <source>
        <dbReference type="EMBL" id="NEX47738.1"/>
    </source>
</evidence>
<evidence type="ECO:0000313" key="3">
    <source>
        <dbReference type="Proteomes" id="UP000481421"/>
    </source>
</evidence>